<accession>A0A419RRZ8</accession>
<dbReference type="EMBL" id="RAHX01000001">
    <property type="protein sequence ID" value="RJY08561.1"/>
    <property type="molecule type" value="Genomic_DNA"/>
</dbReference>
<evidence type="ECO:0000313" key="2">
    <source>
        <dbReference type="EMBL" id="RJY08561.1"/>
    </source>
</evidence>
<proteinExistence type="predicted"/>
<comment type="caution">
    <text evidence="2">The sequence shown here is derived from an EMBL/GenBank/DDBJ whole genome shotgun (WGS) entry which is preliminary data.</text>
</comment>
<feature type="transmembrane region" description="Helical" evidence="1">
    <location>
        <begin position="359"/>
        <end position="376"/>
    </location>
</feature>
<gene>
    <name evidence="2" type="ORF">D6201_03560</name>
</gene>
<protein>
    <submittedName>
        <fullName evidence="2">Uncharacterized protein</fullName>
    </submittedName>
</protein>
<organism evidence="2 3">
    <name type="scientific">Aurantiacibacter aquimixticola</name>
    <dbReference type="NCBI Taxonomy" id="1958945"/>
    <lineage>
        <taxon>Bacteria</taxon>
        <taxon>Pseudomonadati</taxon>
        <taxon>Pseudomonadota</taxon>
        <taxon>Alphaproteobacteria</taxon>
        <taxon>Sphingomonadales</taxon>
        <taxon>Erythrobacteraceae</taxon>
        <taxon>Aurantiacibacter</taxon>
    </lineage>
</organism>
<name>A0A419RRZ8_9SPHN</name>
<evidence type="ECO:0000256" key="1">
    <source>
        <dbReference type="SAM" id="Phobius"/>
    </source>
</evidence>
<reference evidence="2 3" key="1">
    <citation type="journal article" date="2017" name="Int. J. Syst. Evol. Microbiol.">
        <title>Erythrobacter aquimixticola sp. nov., isolated from the junction between the ocean and a freshwater spring.</title>
        <authorList>
            <person name="Park S."/>
            <person name="Jung Y.T."/>
            <person name="Choi S.J."/>
            <person name="Yoon J.H."/>
        </authorList>
    </citation>
    <scope>NUCLEOTIDE SEQUENCE [LARGE SCALE GENOMIC DNA]</scope>
    <source>
        <strain evidence="2 3">JSSK-14</strain>
    </source>
</reference>
<keyword evidence="3" id="KW-1185">Reference proteome</keyword>
<dbReference type="AlphaFoldDB" id="A0A419RRZ8"/>
<evidence type="ECO:0000313" key="3">
    <source>
        <dbReference type="Proteomes" id="UP000285232"/>
    </source>
</evidence>
<keyword evidence="1" id="KW-0472">Membrane</keyword>
<dbReference type="Proteomes" id="UP000285232">
    <property type="component" value="Unassembled WGS sequence"/>
</dbReference>
<keyword evidence="1" id="KW-0812">Transmembrane</keyword>
<feature type="transmembrane region" description="Helical" evidence="1">
    <location>
        <begin position="228"/>
        <end position="247"/>
    </location>
</feature>
<keyword evidence="1" id="KW-1133">Transmembrane helix</keyword>
<feature type="transmembrane region" description="Helical" evidence="1">
    <location>
        <begin position="253"/>
        <end position="275"/>
    </location>
</feature>
<sequence>MDVLEDGSVPEIAGKTIAERQLLFAREAGCEAIIAFGGGGSPTAIALRHAAERYGLRYQSITSAHALAGSIGSGDTLLVLQPDLLPEARQGLELIQAEGQRVLILSAGPGVAGGFERIDLDRAWAGVLTIPGNALGRLTALPEDAAPHAALLRIALQQRLPEARLADDLLNDGRWSVIADGEMARLREGTWFRTHLPAAVPTMPSRWLARELIAKAGVWLVQRRGSRFISGTLFGLLTAGGVAAAWLEMPILAFALIALGVPVGEAFLALSRLAVAPFGKIARLPKLRYLSDIALFVTGVLVIDSLAHRTFFPPLVLAASLLLLDRDRLPQPFAPLRDRGVMAGFLALLSTIIAPETSIIAVGACALLANVAVGAIKRG</sequence>